<sequence>MRSNGTTYGEAEPFVGPLRRDDRGLHRSNAIGVAHARFAKLSSAVNVRVALSR</sequence>
<dbReference type="Proteomes" id="UP000001812">
    <property type="component" value="Chromosome II"/>
</dbReference>
<protein>
    <submittedName>
        <fullName evidence="2">Uncharacterized protein</fullName>
    </submittedName>
</protein>
<proteinExistence type="predicted"/>
<name>A0A0E1VVE3_BURPE</name>
<reference evidence="2 3" key="2">
    <citation type="submission" date="2009-05" db="EMBL/GenBank/DDBJ databases">
        <authorList>
            <person name="Harkins D.M."/>
            <person name="DeShazer D."/>
            <person name="Woods D.E."/>
            <person name="Brinkac L.M."/>
            <person name="Brown K.A."/>
            <person name="Hung G.C."/>
            <person name="Tuanyok A."/>
            <person name="Zhang B."/>
            <person name="Nierman W.C."/>
        </authorList>
    </citation>
    <scope>NUCLEOTIDE SEQUENCE [LARGE SCALE GENOMIC DNA]</scope>
    <source>
        <strain evidence="2 3">1710a</strain>
    </source>
</reference>
<feature type="region of interest" description="Disordered" evidence="1">
    <location>
        <begin position="1"/>
        <end position="22"/>
    </location>
</feature>
<evidence type="ECO:0000313" key="2">
    <source>
        <dbReference type="EMBL" id="EET04104.1"/>
    </source>
</evidence>
<gene>
    <name evidence="2" type="ORF">BURPS1710A_A2648</name>
</gene>
<accession>A0A0E1VVE3</accession>
<reference evidence="3" key="1">
    <citation type="submission" date="2007-08" db="EMBL/GenBank/DDBJ databases">
        <title>Annotation of Burkholderia pseudomallei 1710a.</title>
        <authorList>
            <person name="Harkins D.M."/>
            <person name="DeShazer D."/>
            <person name="Woods D.E."/>
            <person name="Brinkac L.M."/>
            <person name="Brown K.A."/>
            <person name="Hung G.C."/>
            <person name="Tuanyok A."/>
            <person name="Zhang B."/>
            <person name="Nierman W.C."/>
        </authorList>
    </citation>
    <scope>NUCLEOTIDE SEQUENCE [LARGE SCALE GENOMIC DNA]</scope>
    <source>
        <strain evidence="3">1710a</strain>
    </source>
</reference>
<dbReference type="AlphaFoldDB" id="A0A0E1VVE3"/>
<dbReference type="HOGENOM" id="CLU_3059431_0_0_4"/>
<organism evidence="2 3">
    <name type="scientific">Burkholderia pseudomallei 1710a</name>
    <dbReference type="NCBI Taxonomy" id="320371"/>
    <lineage>
        <taxon>Bacteria</taxon>
        <taxon>Pseudomonadati</taxon>
        <taxon>Pseudomonadota</taxon>
        <taxon>Betaproteobacteria</taxon>
        <taxon>Burkholderiales</taxon>
        <taxon>Burkholderiaceae</taxon>
        <taxon>Burkholderia</taxon>
        <taxon>pseudomallei group</taxon>
    </lineage>
</organism>
<evidence type="ECO:0000256" key="1">
    <source>
        <dbReference type="SAM" id="MobiDB-lite"/>
    </source>
</evidence>
<dbReference type="EMBL" id="CM000833">
    <property type="protein sequence ID" value="EET04104.1"/>
    <property type="molecule type" value="Genomic_DNA"/>
</dbReference>
<evidence type="ECO:0000313" key="3">
    <source>
        <dbReference type="Proteomes" id="UP000001812"/>
    </source>
</evidence>